<dbReference type="GO" id="GO:0008870">
    <property type="term" value="F:galactoside O-acetyltransferase activity"/>
    <property type="evidence" value="ECO:0007669"/>
    <property type="project" value="UniProtKB-EC"/>
</dbReference>
<evidence type="ECO:0000313" key="7">
    <source>
        <dbReference type="Proteomes" id="UP000251937"/>
    </source>
</evidence>
<dbReference type="PROSITE" id="PS00101">
    <property type="entry name" value="HEXAPEP_TRANSFERASES"/>
    <property type="match status" value="1"/>
</dbReference>
<name>A0AAX2IRQ4_9FLAO</name>
<keyword evidence="3 5" id="KW-0012">Acyltransferase</keyword>
<dbReference type="Gene3D" id="2.160.10.10">
    <property type="entry name" value="Hexapeptide repeat proteins"/>
    <property type="match status" value="1"/>
</dbReference>
<dbReference type="InterPro" id="IPR001451">
    <property type="entry name" value="Hexapep"/>
</dbReference>
<protein>
    <submittedName>
        <fullName evidence="5">Galactoside O-acetyltransferase</fullName>
        <ecNumber evidence="5">2.3.1.18</ecNumber>
    </submittedName>
    <submittedName>
        <fullName evidence="4">Maltose O-acetyltransferase</fullName>
    </submittedName>
</protein>
<comment type="caution">
    <text evidence="5">The sequence shown here is derived from an EMBL/GenBank/DDBJ whole genome shotgun (WGS) entry which is preliminary data.</text>
</comment>
<evidence type="ECO:0000313" key="4">
    <source>
        <dbReference type="EMBL" id="SKB90366.1"/>
    </source>
</evidence>
<dbReference type="Pfam" id="PF14602">
    <property type="entry name" value="Hexapep_2"/>
    <property type="match status" value="1"/>
</dbReference>
<evidence type="ECO:0000256" key="1">
    <source>
        <dbReference type="ARBA" id="ARBA00022679"/>
    </source>
</evidence>
<reference evidence="5 7" key="2">
    <citation type="submission" date="2018-06" db="EMBL/GenBank/DDBJ databases">
        <authorList>
            <consortium name="Pathogen Informatics"/>
            <person name="Doyle S."/>
        </authorList>
    </citation>
    <scope>NUCLEOTIDE SEQUENCE [LARGE SCALE GENOMIC DNA]</scope>
    <source>
        <strain evidence="5 7">NCTC11212</strain>
    </source>
</reference>
<evidence type="ECO:0000256" key="2">
    <source>
        <dbReference type="ARBA" id="ARBA00022737"/>
    </source>
</evidence>
<dbReference type="PANTHER" id="PTHR23416">
    <property type="entry name" value="SIALIC ACID SYNTHASE-RELATED"/>
    <property type="match status" value="1"/>
</dbReference>
<dbReference type="InterPro" id="IPR051159">
    <property type="entry name" value="Hexapeptide_acetyltransf"/>
</dbReference>
<evidence type="ECO:0000313" key="5">
    <source>
        <dbReference type="EMBL" id="SQA92328.1"/>
    </source>
</evidence>
<dbReference type="InterPro" id="IPR018357">
    <property type="entry name" value="Hexapep_transf_CS"/>
</dbReference>
<dbReference type="Proteomes" id="UP000251937">
    <property type="component" value="Unassembled WGS sequence"/>
</dbReference>
<dbReference type="EMBL" id="UAVR01000023">
    <property type="protein sequence ID" value="SQA92328.1"/>
    <property type="molecule type" value="Genomic_DNA"/>
</dbReference>
<keyword evidence="2" id="KW-0677">Repeat</keyword>
<dbReference type="EC" id="2.3.1.18" evidence="5"/>
<dbReference type="CDD" id="cd04647">
    <property type="entry name" value="LbH_MAT_like"/>
    <property type="match status" value="1"/>
</dbReference>
<dbReference type="EMBL" id="FUZE01000013">
    <property type="protein sequence ID" value="SKB90366.1"/>
    <property type="molecule type" value="Genomic_DNA"/>
</dbReference>
<dbReference type="RefSeq" id="WP_079465952.1">
    <property type="nucleotide sequence ID" value="NZ_CP033934.1"/>
</dbReference>
<dbReference type="KEGG" id="cbp:EB354_02625"/>
<evidence type="ECO:0000256" key="3">
    <source>
        <dbReference type="ARBA" id="ARBA00023315"/>
    </source>
</evidence>
<dbReference type="Pfam" id="PF00132">
    <property type="entry name" value="Hexapep"/>
    <property type="match status" value="1"/>
</dbReference>
<gene>
    <name evidence="5" type="primary">lacA_3</name>
    <name evidence="5" type="ORF">NCTC11212_03974</name>
    <name evidence="4" type="ORF">SAMN05421800_11389</name>
</gene>
<sequence>MIYTLIHRLYKKRLHLKFSKKALLDKDVDFNKTSQMSISNGSTRNDIMIGANVLMHARLISQNGGKIIFEANTQIGYNSFVGAVESITIKQGTVISNNVTIVDNNNHPVNPYDRIIMQKSKVGSDFRKWKYSDSKPIIIGENVWIGQYARINKGVRIGNNSIVAANTVVTKDVPPNSIVAGNPGKIVKTDIDKVPRVFED</sequence>
<reference evidence="4 6" key="1">
    <citation type="submission" date="2017-02" db="EMBL/GenBank/DDBJ databases">
        <authorList>
            <person name="Varghese N."/>
            <person name="Submissions S."/>
        </authorList>
    </citation>
    <scope>NUCLEOTIDE SEQUENCE [LARGE SCALE GENOMIC DNA]</scope>
    <source>
        <strain evidence="4 6">DSM 16775</strain>
    </source>
</reference>
<evidence type="ECO:0000313" key="6">
    <source>
        <dbReference type="Proteomes" id="UP000190669"/>
    </source>
</evidence>
<dbReference type="SUPFAM" id="SSF51161">
    <property type="entry name" value="Trimeric LpxA-like enzymes"/>
    <property type="match status" value="1"/>
</dbReference>
<organism evidence="5 7">
    <name type="scientific">Chryseobacterium balustinum</name>
    <dbReference type="NCBI Taxonomy" id="246"/>
    <lineage>
        <taxon>Bacteria</taxon>
        <taxon>Pseudomonadati</taxon>
        <taxon>Bacteroidota</taxon>
        <taxon>Flavobacteriia</taxon>
        <taxon>Flavobacteriales</taxon>
        <taxon>Weeksellaceae</taxon>
        <taxon>Chryseobacterium group</taxon>
        <taxon>Chryseobacterium</taxon>
    </lineage>
</organism>
<accession>A0AAX2IRQ4</accession>
<dbReference type="Proteomes" id="UP000190669">
    <property type="component" value="Unassembled WGS sequence"/>
</dbReference>
<keyword evidence="1 5" id="KW-0808">Transferase</keyword>
<proteinExistence type="predicted"/>
<dbReference type="AlphaFoldDB" id="A0AAX2IRQ4"/>
<keyword evidence="6" id="KW-1185">Reference proteome</keyword>
<dbReference type="InterPro" id="IPR011004">
    <property type="entry name" value="Trimer_LpxA-like_sf"/>
</dbReference>